<dbReference type="Proteomes" id="UP000005408">
    <property type="component" value="Unassembled WGS sequence"/>
</dbReference>
<feature type="compositionally biased region" description="Basic and acidic residues" evidence="1">
    <location>
        <begin position="199"/>
        <end position="210"/>
    </location>
</feature>
<sequence length="225" mass="25732">MKSRVNELCFGDMNELEEEELLMPPILNQSSDVEVERDSCEPPSKKRREDGETSRFRQLGVKYKVTEDCDENVDEELAAMKNELFMEGLKDDFFNELLKKFLYGDDVAKSVKEIQDVNRISNKVHGKFHIGNFRAGSSFRARGRPFGRGSMRARTQRTNSNWGRWSNNSNAKDNEKKDCNIQTITTVDESEESSGDEVPLGKRIPEKKSFGTEFATDSSKTSCEF</sequence>
<feature type="compositionally biased region" description="Low complexity" evidence="1">
    <location>
        <begin position="159"/>
        <end position="170"/>
    </location>
</feature>
<organism evidence="2 3">
    <name type="scientific">Magallana gigas</name>
    <name type="common">Pacific oyster</name>
    <name type="synonym">Crassostrea gigas</name>
    <dbReference type="NCBI Taxonomy" id="29159"/>
    <lineage>
        <taxon>Eukaryota</taxon>
        <taxon>Metazoa</taxon>
        <taxon>Spiralia</taxon>
        <taxon>Lophotrochozoa</taxon>
        <taxon>Mollusca</taxon>
        <taxon>Bivalvia</taxon>
        <taxon>Autobranchia</taxon>
        <taxon>Pteriomorphia</taxon>
        <taxon>Ostreida</taxon>
        <taxon>Ostreoidea</taxon>
        <taxon>Ostreidae</taxon>
        <taxon>Magallana</taxon>
    </lineage>
</organism>
<feature type="compositionally biased region" description="Basic and acidic residues" evidence="1">
    <location>
        <begin position="34"/>
        <end position="53"/>
    </location>
</feature>
<protein>
    <submittedName>
        <fullName evidence="2">Uncharacterized protein</fullName>
    </submittedName>
</protein>
<feature type="region of interest" description="Disordered" evidence="1">
    <location>
        <begin position="22"/>
        <end position="53"/>
    </location>
</feature>
<evidence type="ECO:0000256" key="1">
    <source>
        <dbReference type="SAM" id="MobiDB-lite"/>
    </source>
</evidence>
<evidence type="ECO:0000313" key="2">
    <source>
        <dbReference type="EnsemblMetazoa" id="G9485.1:cds"/>
    </source>
</evidence>
<keyword evidence="3" id="KW-1185">Reference proteome</keyword>
<dbReference type="AlphaFoldDB" id="A0A8W8NZG4"/>
<name>A0A8W8NZG4_MAGGI</name>
<accession>A0A8W8NZG4</accession>
<evidence type="ECO:0000313" key="3">
    <source>
        <dbReference type="Proteomes" id="UP000005408"/>
    </source>
</evidence>
<dbReference type="EnsemblMetazoa" id="G9485.1">
    <property type="protein sequence ID" value="G9485.1:cds"/>
    <property type="gene ID" value="G9485"/>
</dbReference>
<feature type="compositionally biased region" description="Polar residues" evidence="1">
    <location>
        <begin position="215"/>
        <end position="225"/>
    </location>
</feature>
<proteinExistence type="predicted"/>
<feature type="region of interest" description="Disordered" evidence="1">
    <location>
        <begin position="144"/>
        <end position="225"/>
    </location>
</feature>
<reference evidence="2" key="1">
    <citation type="submission" date="2022-08" db="UniProtKB">
        <authorList>
            <consortium name="EnsemblMetazoa"/>
        </authorList>
    </citation>
    <scope>IDENTIFICATION</scope>
    <source>
        <strain evidence="2">05x7-T-G4-1.051#20</strain>
    </source>
</reference>